<sequence length="54" mass="6128">MQAIELFKEGKISSGMASSWLNISRMAFLLKEMEAGMELLDNTLDDFDRETSLL</sequence>
<gene>
    <name evidence="1" type="ORF">CSA56_16950</name>
</gene>
<proteinExistence type="predicted"/>
<dbReference type="AlphaFoldDB" id="A0A2G6K8A9"/>
<evidence type="ECO:0000313" key="1">
    <source>
        <dbReference type="EMBL" id="PIE31936.1"/>
    </source>
</evidence>
<protein>
    <submittedName>
        <fullName evidence="1">Uncharacterized protein</fullName>
    </submittedName>
</protein>
<dbReference type="InterPro" id="IPR005368">
    <property type="entry name" value="UPF0175"/>
</dbReference>
<evidence type="ECO:0000313" key="2">
    <source>
        <dbReference type="Proteomes" id="UP000230821"/>
    </source>
</evidence>
<dbReference type="Pfam" id="PF03683">
    <property type="entry name" value="UPF0175"/>
    <property type="match status" value="1"/>
</dbReference>
<dbReference type="Proteomes" id="UP000230821">
    <property type="component" value="Unassembled WGS sequence"/>
</dbReference>
<organism evidence="1 2">
    <name type="scientific">candidate division KSB3 bacterium</name>
    <dbReference type="NCBI Taxonomy" id="2044937"/>
    <lineage>
        <taxon>Bacteria</taxon>
        <taxon>candidate division KSB3</taxon>
    </lineage>
</organism>
<accession>A0A2G6K8A9</accession>
<reference evidence="1 2" key="1">
    <citation type="submission" date="2017-10" db="EMBL/GenBank/DDBJ databases">
        <title>Novel microbial diversity and functional potential in the marine mammal oral microbiome.</title>
        <authorList>
            <person name="Dudek N.K."/>
            <person name="Sun C.L."/>
            <person name="Burstein D."/>
            <person name="Kantor R.S."/>
            <person name="Aliaga Goltsman D.S."/>
            <person name="Bik E.M."/>
            <person name="Thomas B.C."/>
            <person name="Banfield J.F."/>
            <person name="Relman D.A."/>
        </authorList>
    </citation>
    <scope>NUCLEOTIDE SEQUENCE [LARGE SCALE GENOMIC DNA]</scope>
    <source>
        <strain evidence="1">DOLJORAL78_47_16</strain>
    </source>
</reference>
<name>A0A2G6K8A9_9BACT</name>
<dbReference type="EMBL" id="PDSK01000123">
    <property type="protein sequence ID" value="PIE31936.1"/>
    <property type="molecule type" value="Genomic_DNA"/>
</dbReference>
<comment type="caution">
    <text evidence="1">The sequence shown here is derived from an EMBL/GenBank/DDBJ whole genome shotgun (WGS) entry which is preliminary data.</text>
</comment>